<evidence type="ECO:0000313" key="1">
    <source>
        <dbReference type="EMBL" id="TCZ74692.1"/>
    </source>
</evidence>
<dbReference type="EMBL" id="SKFG01000024">
    <property type="protein sequence ID" value="TCZ74692.1"/>
    <property type="molecule type" value="Genomic_DNA"/>
</dbReference>
<dbReference type="InterPro" id="IPR000150">
    <property type="entry name" value="Cof"/>
</dbReference>
<dbReference type="InterPro" id="IPR006379">
    <property type="entry name" value="HAD-SF_hydro_IIB"/>
</dbReference>
<dbReference type="Gene3D" id="3.30.1240.10">
    <property type="match status" value="1"/>
</dbReference>
<dbReference type="InterPro" id="IPR023214">
    <property type="entry name" value="HAD_sf"/>
</dbReference>
<dbReference type="PANTHER" id="PTHR10000">
    <property type="entry name" value="PHOSPHOSERINE PHOSPHATASE"/>
    <property type="match status" value="1"/>
</dbReference>
<dbReference type="Pfam" id="PF08282">
    <property type="entry name" value="Hydrolase_3"/>
    <property type="match status" value="1"/>
</dbReference>
<keyword evidence="1" id="KW-0378">Hydrolase</keyword>
<dbReference type="InterPro" id="IPR036412">
    <property type="entry name" value="HAD-like_sf"/>
</dbReference>
<dbReference type="PROSITE" id="PS01229">
    <property type="entry name" value="COF_2"/>
    <property type="match status" value="1"/>
</dbReference>
<evidence type="ECO:0000313" key="2">
    <source>
        <dbReference type="Proteomes" id="UP000295418"/>
    </source>
</evidence>
<protein>
    <submittedName>
        <fullName evidence="1">Cof-type HAD-IIB family hydrolase</fullName>
    </submittedName>
</protein>
<dbReference type="SFLD" id="SFLDG01140">
    <property type="entry name" value="C2.B:_Phosphomannomutase_and_P"/>
    <property type="match status" value="1"/>
</dbReference>
<dbReference type="GO" id="GO:0000287">
    <property type="term" value="F:magnesium ion binding"/>
    <property type="evidence" value="ECO:0007669"/>
    <property type="project" value="TreeGrafter"/>
</dbReference>
<gene>
    <name evidence="1" type="ORF">E0485_19170</name>
</gene>
<proteinExistence type="predicted"/>
<dbReference type="OrthoDB" id="9810101at2"/>
<dbReference type="NCBIfam" id="TIGR00099">
    <property type="entry name" value="Cof-subfamily"/>
    <property type="match status" value="1"/>
</dbReference>
<dbReference type="GO" id="GO:0005829">
    <property type="term" value="C:cytosol"/>
    <property type="evidence" value="ECO:0007669"/>
    <property type="project" value="TreeGrafter"/>
</dbReference>
<name>A0A4V2WN97_9BACL</name>
<reference evidence="1 2" key="1">
    <citation type="submission" date="2019-03" db="EMBL/GenBank/DDBJ databases">
        <authorList>
            <person name="Kim M.K.M."/>
        </authorList>
    </citation>
    <scope>NUCLEOTIDE SEQUENCE [LARGE SCALE GENOMIC DNA]</scope>
    <source>
        <strain evidence="1 2">18JY21-1</strain>
    </source>
</reference>
<sequence>MNKKMIFFDIDGTLLDEEKHLPASTKQAIADLRGKGHEVAIATGRAPFMFEDIRKELNIDSYVSLNGQVVVHQGELIYGNPIRPDLLQSFMEYATGNDHPLIYSDRTDMKVNMDKHILVETSLAPLKTAMPSYDPSYYMNRIIYQMMVFCTEEYEETYRSEFPELKFVRWHPVSMDVMPANGSKANGIQKMIEKLGIDRQNVYAFGDGLNDLEMMEFVGHGVAMGNGPDAVKAAAKYVTKHVDDDGILYGLQLVGLL</sequence>
<organism evidence="1 2">
    <name type="scientific">Paenibacillus albiflavus</name>
    <dbReference type="NCBI Taxonomy" id="2545760"/>
    <lineage>
        <taxon>Bacteria</taxon>
        <taxon>Bacillati</taxon>
        <taxon>Bacillota</taxon>
        <taxon>Bacilli</taxon>
        <taxon>Bacillales</taxon>
        <taxon>Paenibacillaceae</taxon>
        <taxon>Paenibacillus</taxon>
    </lineage>
</organism>
<dbReference type="AlphaFoldDB" id="A0A4V2WN97"/>
<dbReference type="Proteomes" id="UP000295418">
    <property type="component" value="Unassembled WGS sequence"/>
</dbReference>
<dbReference type="SUPFAM" id="SSF56784">
    <property type="entry name" value="HAD-like"/>
    <property type="match status" value="1"/>
</dbReference>
<dbReference type="RefSeq" id="WP_132419684.1">
    <property type="nucleotide sequence ID" value="NZ_SKFG01000024.1"/>
</dbReference>
<accession>A0A4V2WN97</accession>
<dbReference type="SFLD" id="SFLDG01144">
    <property type="entry name" value="C2.B.4:_PGP_Like"/>
    <property type="match status" value="1"/>
</dbReference>
<dbReference type="Gene3D" id="3.40.50.1000">
    <property type="entry name" value="HAD superfamily/HAD-like"/>
    <property type="match status" value="1"/>
</dbReference>
<dbReference type="NCBIfam" id="TIGR01484">
    <property type="entry name" value="HAD-SF-IIB"/>
    <property type="match status" value="1"/>
</dbReference>
<dbReference type="SFLD" id="SFLDS00003">
    <property type="entry name" value="Haloacid_Dehalogenase"/>
    <property type="match status" value="1"/>
</dbReference>
<dbReference type="CDD" id="cd07517">
    <property type="entry name" value="HAD_HPP"/>
    <property type="match status" value="1"/>
</dbReference>
<keyword evidence="2" id="KW-1185">Reference proteome</keyword>
<dbReference type="GO" id="GO:0016791">
    <property type="term" value="F:phosphatase activity"/>
    <property type="evidence" value="ECO:0007669"/>
    <property type="project" value="TreeGrafter"/>
</dbReference>
<dbReference type="PANTHER" id="PTHR10000:SF25">
    <property type="entry name" value="PHOSPHATASE YKRA-RELATED"/>
    <property type="match status" value="1"/>
</dbReference>
<comment type="caution">
    <text evidence="1">The sequence shown here is derived from an EMBL/GenBank/DDBJ whole genome shotgun (WGS) entry which is preliminary data.</text>
</comment>